<accession>A0AAV6TFI7</accession>
<gene>
    <name evidence="2" type="ORF">JTE90_027987</name>
</gene>
<dbReference type="EMBL" id="JAFNEN010005212">
    <property type="protein sequence ID" value="KAG8170559.1"/>
    <property type="molecule type" value="Genomic_DNA"/>
</dbReference>
<evidence type="ECO:0000313" key="2">
    <source>
        <dbReference type="EMBL" id="KAG8170559.1"/>
    </source>
</evidence>
<name>A0AAV6TFI7_9ARAC</name>
<dbReference type="Proteomes" id="UP000827092">
    <property type="component" value="Unassembled WGS sequence"/>
</dbReference>
<sequence length="73" mass="7821">MERHGKGGRTIAEKGRRDFRHYLPVPGGGKFLRACGPSLEGGAVSQAPSPGNKPLFPRHPFTTRVGANPTIDI</sequence>
<organism evidence="2 3">
    <name type="scientific">Oedothorax gibbosus</name>
    <dbReference type="NCBI Taxonomy" id="931172"/>
    <lineage>
        <taxon>Eukaryota</taxon>
        <taxon>Metazoa</taxon>
        <taxon>Ecdysozoa</taxon>
        <taxon>Arthropoda</taxon>
        <taxon>Chelicerata</taxon>
        <taxon>Arachnida</taxon>
        <taxon>Araneae</taxon>
        <taxon>Araneomorphae</taxon>
        <taxon>Entelegynae</taxon>
        <taxon>Araneoidea</taxon>
        <taxon>Linyphiidae</taxon>
        <taxon>Erigoninae</taxon>
        <taxon>Oedothorax</taxon>
    </lineage>
</organism>
<evidence type="ECO:0000256" key="1">
    <source>
        <dbReference type="SAM" id="MobiDB-lite"/>
    </source>
</evidence>
<reference evidence="2 3" key="1">
    <citation type="journal article" date="2022" name="Nat. Ecol. Evol.">
        <title>A masculinizing supergene underlies an exaggerated male reproductive morph in a spider.</title>
        <authorList>
            <person name="Hendrickx F."/>
            <person name="De Corte Z."/>
            <person name="Sonet G."/>
            <person name="Van Belleghem S.M."/>
            <person name="Kostlbacher S."/>
            <person name="Vangestel C."/>
        </authorList>
    </citation>
    <scope>NUCLEOTIDE SEQUENCE [LARGE SCALE GENOMIC DNA]</scope>
    <source>
        <strain evidence="2">W744_W776</strain>
    </source>
</reference>
<feature type="region of interest" description="Disordered" evidence="1">
    <location>
        <begin position="42"/>
        <end position="73"/>
    </location>
</feature>
<proteinExistence type="predicted"/>
<protein>
    <submittedName>
        <fullName evidence="2">Uncharacterized protein</fullName>
    </submittedName>
</protein>
<keyword evidence="3" id="KW-1185">Reference proteome</keyword>
<evidence type="ECO:0000313" key="3">
    <source>
        <dbReference type="Proteomes" id="UP000827092"/>
    </source>
</evidence>
<dbReference type="AlphaFoldDB" id="A0AAV6TFI7"/>
<comment type="caution">
    <text evidence="2">The sequence shown here is derived from an EMBL/GenBank/DDBJ whole genome shotgun (WGS) entry which is preliminary data.</text>
</comment>